<keyword evidence="8" id="KW-0496">Mitochondrion</keyword>
<dbReference type="UniPathway" id="UPA00705"/>
<reference evidence="10" key="1">
    <citation type="submission" date="2021-02" db="EMBL/GenBank/DDBJ databases">
        <authorList>
            <person name="Nowell W R."/>
        </authorList>
    </citation>
    <scope>NUCLEOTIDE SEQUENCE</scope>
</reference>
<evidence type="ECO:0000256" key="8">
    <source>
        <dbReference type="ARBA" id="ARBA00023128"/>
    </source>
</evidence>
<keyword evidence="4" id="KW-0349">Heme</keyword>
<feature type="non-terminal residue" evidence="10">
    <location>
        <position position="1"/>
    </location>
</feature>
<comment type="similarity">
    <text evidence="3">Belongs to the cytochrome c oxidase subunit 5A family.</text>
</comment>
<evidence type="ECO:0000256" key="3">
    <source>
        <dbReference type="ARBA" id="ARBA00007972"/>
    </source>
</evidence>
<dbReference type="GO" id="GO:0006123">
    <property type="term" value="P:mitochondrial electron transport, cytochrome c to oxygen"/>
    <property type="evidence" value="ECO:0007669"/>
    <property type="project" value="InterPro"/>
</dbReference>
<dbReference type="InterPro" id="IPR036545">
    <property type="entry name" value="Cyt_c_oxidase_su5A/6_sf"/>
</dbReference>
<evidence type="ECO:0000256" key="5">
    <source>
        <dbReference type="ARBA" id="ARBA00022723"/>
    </source>
</evidence>
<comment type="caution">
    <text evidence="10">The sequence shown here is derived from an EMBL/GenBank/DDBJ whole genome shotgun (WGS) entry which is preliminary data.</text>
</comment>
<accession>A0A820FAL8</accession>
<keyword evidence="6" id="KW-0999">Mitochondrion inner membrane</keyword>
<comment type="pathway">
    <text evidence="2">Energy metabolism; oxidative phosphorylation.</text>
</comment>
<evidence type="ECO:0000313" key="10">
    <source>
        <dbReference type="EMBL" id="CAF4260975.1"/>
    </source>
</evidence>
<evidence type="ECO:0000256" key="6">
    <source>
        <dbReference type="ARBA" id="ARBA00022792"/>
    </source>
</evidence>
<comment type="subcellular location">
    <subcellularLocation>
        <location evidence="1">Mitochondrion inner membrane</location>
        <topology evidence="1">Peripheral membrane protein</topology>
        <orientation evidence="1">Matrix side</orientation>
    </subcellularLocation>
</comment>
<keyword evidence="7" id="KW-0408">Iron</keyword>
<gene>
    <name evidence="10" type="ORF">OTI717_LOCUS40764</name>
</gene>
<evidence type="ECO:0000256" key="1">
    <source>
        <dbReference type="ARBA" id="ARBA00004443"/>
    </source>
</evidence>
<dbReference type="EMBL" id="CAJOAX010035111">
    <property type="protein sequence ID" value="CAF4260975.1"/>
    <property type="molecule type" value="Genomic_DNA"/>
</dbReference>
<keyword evidence="5" id="KW-0479">Metal-binding</keyword>
<evidence type="ECO:0000313" key="11">
    <source>
        <dbReference type="Proteomes" id="UP000663823"/>
    </source>
</evidence>
<name>A0A820FAL8_9BILA</name>
<dbReference type="SUPFAM" id="SSF48479">
    <property type="entry name" value="Cytochrome c oxidase subunit E"/>
    <property type="match status" value="1"/>
</dbReference>
<dbReference type="GO" id="GO:0046872">
    <property type="term" value="F:metal ion binding"/>
    <property type="evidence" value="ECO:0007669"/>
    <property type="project" value="UniProtKB-KW"/>
</dbReference>
<sequence length="59" mass="7059">LFRSTLIQLLTKTTRPMLMTMASTGRRNMSSHSKETDEEFDQRWKAYFERPNIDGKQYD</sequence>
<dbReference type="Proteomes" id="UP000663823">
    <property type="component" value="Unassembled WGS sequence"/>
</dbReference>
<evidence type="ECO:0000256" key="4">
    <source>
        <dbReference type="ARBA" id="ARBA00022617"/>
    </source>
</evidence>
<dbReference type="AlphaFoldDB" id="A0A820FAL8"/>
<dbReference type="GO" id="GO:0005743">
    <property type="term" value="C:mitochondrial inner membrane"/>
    <property type="evidence" value="ECO:0007669"/>
    <property type="project" value="UniProtKB-SubCell"/>
</dbReference>
<evidence type="ECO:0000256" key="2">
    <source>
        <dbReference type="ARBA" id="ARBA00004673"/>
    </source>
</evidence>
<keyword evidence="9" id="KW-0472">Membrane</keyword>
<dbReference type="GO" id="GO:0045277">
    <property type="term" value="C:respiratory chain complex IV"/>
    <property type="evidence" value="ECO:0007669"/>
    <property type="project" value="InterPro"/>
</dbReference>
<protein>
    <submittedName>
        <fullName evidence="10">Uncharacterized protein</fullName>
    </submittedName>
</protein>
<organism evidence="10 11">
    <name type="scientific">Rotaria sordida</name>
    <dbReference type="NCBI Taxonomy" id="392033"/>
    <lineage>
        <taxon>Eukaryota</taxon>
        <taxon>Metazoa</taxon>
        <taxon>Spiralia</taxon>
        <taxon>Gnathifera</taxon>
        <taxon>Rotifera</taxon>
        <taxon>Eurotatoria</taxon>
        <taxon>Bdelloidea</taxon>
        <taxon>Philodinida</taxon>
        <taxon>Philodinidae</taxon>
        <taxon>Rotaria</taxon>
    </lineage>
</organism>
<evidence type="ECO:0000256" key="9">
    <source>
        <dbReference type="ARBA" id="ARBA00023136"/>
    </source>
</evidence>
<evidence type="ECO:0000256" key="7">
    <source>
        <dbReference type="ARBA" id="ARBA00023004"/>
    </source>
</evidence>
<proteinExistence type="inferred from homology"/>